<gene>
    <name evidence="17" type="primary">purD</name>
    <name evidence="20" type="ORF">CVE23_01315</name>
</gene>
<evidence type="ECO:0000256" key="16">
    <source>
        <dbReference type="ARBA" id="ARBA00079592"/>
    </source>
</evidence>
<keyword evidence="8 18" id="KW-0547">Nucleotide-binding</keyword>
<dbReference type="SMART" id="SM01209">
    <property type="entry name" value="GARS_A"/>
    <property type="match status" value="1"/>
</dbReference>
<dbReference type="GO" id="GO:0046872">
    <property type="term" value="F:metal ion binding"/>
    <property type="evidence" value="ECO:0007669"/>
    <property type="project" value="UniProtKB-KW"/>
</dbReference>
<dbReference type="PANTHER" id="PTHR43472">
    <property type="entry name" value="PHOSPHORIBOSYLAMINE--GLYCINE LIGASE"/>
    <property type="match status" value="1"/>
</dbReference>
<keyword evidence="10 18" id="KW-0067">ATP-binding</keyword>
<comment type="similarity">
    <text evidence="13 17">Belongs to the GARS family.</text>
</comment>
<reference evidence="21" key="1">
    <citation type="journal article" date="2018" name="Genome Announc.">
        <title>Complete genome sequence of a Dickeya fangzhongdai type strain causing bleeding canker of pear tree trunks.</title>
        <authorList>
            <person name="Zhao Y."/>
            <person name="Tian Y."/>
            <person name="Li X."/>
            <person name="Hu B."/>
        </authorList>
    </citation>
    <scope>NUCLEOTIDE SEQUENCE [LARGE SCALE GENOMIC DNA]</scope>
    <source>
        <strain evidence="21">DSM 101947</strain>
    </source>
</reference>
<dbReference type="GO" id="GO:0005524">
    <property type="term" value="F:ATP binding"/>
    <property type="evidence" value="ECO:0007669"/>
    <property type="project" value="UniProtKB-UniRule"/>
</dbReference>
<keyword evidence="11" id="KW-0460">Magnesium</keyword>
<evidence type="ECO:0000256" key="3">
    <source>
        <dbReference type="ARBA" id="ARBA00005174"/>
    </source>
</evidence>
<dbReference type="GO" id="GO:0006189">
    <property type="term" value="P:'de novo' IMP biosynthetic process"/>
    <property type="evidence" value="ECO:0007669"/>
    <property type="project" value="UniProtKB-UniRule"/>
</dbReference>
<evidence type="ECO:0000256" key="2">
    <source>
        <dbReference type="ARBA" id="ARBA00001946"/>
    </source>
</evidence>
<accession>A0A2K8QI21</accession>
<keyword evidence="21" id="KW-1185">Reference proteome</keyword>
<protein>
    <recommendedName>
        <fullName evidence="5 17">Phosphoribosylamine--glycine ligase</fullName>
        <ecNumber evidence="4 17">6.3.4.13</ecNumber>
    </recommendedName>
    <alternativeName>
        <fullName evidence="16 17">GARS</fullName>
    </alternativeName>
    <alternativeName>
        <fullName evidence="14 17">Glycinamide ribonucleotide synthetase</fullName>
    </alternativeName>
    <alternativeName>
        <fullName evidence="15 17">Phosphoribosylglycinamide synthetase</fullName>
    </alternativeName>
</protein>
<dbReference type="UniPathway" id="UPA00074">
    <property type="reaction ID" value="UER00125"/>
</dbReference>
<dbReference type="InterPro" id="IPR020561">
    <property type="entry name" value="PRibGlycinamid_synth_ATP-grasp"/>
</dbReference>
<dbReference type="GO" id="GO:0009113">
    <property type="term" value="P:purine nucleobase biosynthetic process"/>
    <property type="evidence" value="ECO:0007669"/>
    <property type="project" value="InterPro"/>
</dbReference>
<dbReference type="SMART" id="SM01210">
    <property type="entry name" value="GARS_C"/>
    <property type="match status" value="1"/>
</dbReference>
<name>A0A2K8QI21_9GAMM</name>
<dbReference type="Gene3D" id="3.30.470.20">
    <property type="entry name" value="ATP-grasp fold, B domain"/>
    <property type="match status" value="1"/>
</dbReference>
<dbReference type="InterPro" id="IPR020560">
    <property type="entry name" value="PRibGlycinamide_synth_C-dom"/>
</dbReference>
<dbReference type="AlphaFoldDB" id="A0A2K8QI21"/>
<dbReference type="Pfam" id="PF02843">
    <property type="entry name" value="GARS_C"/>
    <property type="match status" value="1"/>
</dbReference>
<dbReference type="InterPro" id="IPR020562">
    <property type="entry name" value="PRibGlycinamide_synth_N"/>
</dbReference>
<evidence type="ECO:0000313" key="21">
    <source>
        <dbReference type="Proteomes" id="UP000231901"/>
    </source>
</evidence>
<evidence type="ECO:0000256" key="5">
    <source>
        <dbReference type="ARBA" id="ARBA00020605"/>
    </source>
</evidence>
<dbReference type="GO" id="GO:0004637">
    <property type="term" value="F:phosphoribosylamine-glycine ligase activity"/>
    <property type="evidence" value="ECO:0007669"/>
    <property type="project" value="UniProtKB-UniRule"/>
</dbReference>
<evidence type="ECO:0000256" key="8">
    <source>
        <dbReference type="ARBA" id="ARBA00022741"/>
    </source>
</evidence>
<evidence type="ECO:0000256" key="11">
    <source>
        <dbReference type="ARBA" id="ARBA00022842"/>
    </source>
</evidence>
<keyword evidence="12" id="KW-0464">Manganese</keyword>
<dbReference type="Proteomes" id="UP000231901">
    <property type="component" value="Chromosome"/>
</dbReference>
<dbReference type="InterPro" id="IPR013815">
    <property type="entry name" value="ATP_grasp_subdomain_1"/>
</dbReference>
<dbReference type="InterPro" id="IPR020559">
    <property type="entry name" value="PRibGlycinamide_synth_CS"/>
</dbReference>
<comment type="cofactor">
    <cofactor evidence="1">
        <name>Mn(2+)</name>
        <dbReference type="ChEBI" id="CHEBI:29035"/>
    </cofactor>
</comment>
<evidence type="ECO:0000256" key="12">
    <source>
        <dbReference type="ARBA" id="ARBA00023211"/>
    </source>
</evidence>
<comment type="pathway">
    <text evidence="3 17">Purine metabolism; IMP biosynthesis via de novo pathway; N(1)-(5-phospho-D-ribosyl)glycinamide from 5-phospho-alpha-D-ribose 1-diphosphate: step 2/2.</text>
</comment>
<evidence type="ECO:0000256" key="17">
    <source>
        <dbReference type="HAMAP-Rule" id="MF_00138"/>
    </source>
</evidence>
<keyword evidence="9 17" id="KW-0658">Purine biosynthesis</keyword>
<dbReference type="InterPro" id="IPR037123">
    <property type="entry name" value="PRibGlycinamide_synth_C_sf"/>
</dbReference>
<sequence>MNILIIGNGGREHALAWKAAQSPLADKVYVAPGNAGTALEPTLENVNIAATDIPALLDFARQNAIGLTIVGPEAPLVIGVVDAFRAAGLNIFGPTQAAAQLEGSKAFTKDFLARQHIPTAEYQNFTDIEPALAYIRRKGAPIVIKADGLAAGKGVIVAMTLEEAENAATDMLAGNAFGDAGHRIVVEDFLDGEEASFIVMVDGEHVLPMATSQDHKRVGDKDTGPNTGGMGAYSPAPVVTDEVHQRVMDQIIWPTVRGMAAEGNVYTGFLYAGLMISPDGQPKVIEFNCRFGDPETQPIMLRLKSDLVELCLAACDGKLDEKTSDWDARPSLGVVLAAGGYPADYRNGDVISGLPTQDAADGKVFHAGTKLNGDDVVTNGGRVLCVTALGHSVAEAQQRAYELAKPISWEGCFCRSDIGYRAIAREQQA</sequence>
<dbReference type="HAMAP" id="MF_00138">
    <property type="entry name" value="GARS"/>
    <property type="match status" value="1"/>
</dbReference>
<dbReference type="FunFam" id="3.30.470.20:FF:000031">
    <property type="entry name" value="Phosphoribosylamine--glycine ligase"/>
    <property type="match status" value="1"/>
</dbReference>
<dbReference type="EC" id="6.3.4.13" evidence="4 17"/>
<dbReference type="EMBL" id="CP025003">
    <property type="protein sequence ID" value="ATZ92735.1"/>
    <property type="molecule type" value="Genomic_DNA"/>
</dbReference>
<evidence type="ECO:0000256" key="7">
    <source>
        <dbReference type="ARBA" id="ARBA00022723"/>
    </source>
</evidence>
<organism evidence="20 21">
    <name type="scientific">Dickeya fangzhongdai</name>
    <dbReference type="NCBI Taxonomy" id="1778540"/>
    <lineage>
        <taxon>Bacteria</taxon>
        <taxon>Pseudomonadati</taxon>
        <taxon>Pseudomonadota</taxon>
        <taxon>Gammaproteobacteria</taxon>
        <taxon>Enterobacterales</taxon>
        <taxon>Pectobacteriaceae</taxon>
        <taxon>Dickeya</taxon>
    </lineage>
</organism>
<dbReference type="RefSeq" id="WP_100848712.1">
    <property type="nucleotide sequence ID" value="NZ_BMJF01000022.1"/>
</dbReference>
<dbReference type="PROSITE" id="PS00184">
    <property type="entry name" value="GARS"/>
    <property type="match status" value="1"/>
</dbReference>
<evidence type="ECO:0000256" key="14">
    <source>
        <dbReference type="ARBA" id="ARBA00042242"/>
    </source>
</evidence>
<dbReference type="Pfam" id="PF01071">
    <property type="entry name" value="GARS_A"/>
    <property type="match status" value="1"/>
</dbReference>
<evidence type="ECO:0000256" key="15">
    <source>
        <dbReference type="ARBA" id="ARBA00042864"/>
    </source>
</evidence>
<dbReference type="Gene3D" id="3.90.600.10">
    <property type="entry name" value="Phosphoribosylglycinamide synthetase, C-terminal domain"/>
    <property type="match status" value="1"/>
</dbReference>
<keyword evidence="7" id="KW-0479">Metal-binding</keyword>
<dbReference type="NCBIfam" id="TIGR00877">
    <property type="entry name" value="purD"/>
    <property type="match status" value="1"/>
</dbReference>
<dbReference type="InterPro" id="IPR000115">
    <property type="entry name" value="PRibGlycinamide_synth"/>
</dbReference>
<dbReference type="InterPro" id="IPR016185">
    <property type="entry name" value="PreATP-grasp_dom_sf"/>
</dbReference>
<dbReference type="Gene3D" id="3.30.1490.20">
    <property type="entry name" value="ATP-grasp fold, A domain"/>
    <property type="match status" value="1"/>
</dbReference>
<dbReference type="PANTHER" id="PTHR43472:SF1">
    <property type="entry name" value="PHOSPHORIBOSYLAMINE--GLYCINE LIGASE, CHLOROPLASTIC"/>
    <property type="match status" value="1"/>
</dbReference>
<dbReference type="FunFam" id="3.40.50.20:FF:000006">
    <property type="entry name" value="Phosphoribosylamine--glycine ligase, chloroplastic"/>
    <property type="match status" value="1"/>
</dbReference>
<proteinExistence type="inferred from homology"/>
<evidence type="ECO:0000256" key="4">
    <source>
        <dbReference type="ARBA" id="ARBA00013255"/>
    </source>
</evidence>
<evidence type="ECO:0000256" key="10">
    <source>
        <dbReference type="ARBA" id="ARBA00022840"/>
    </source>
</evidence>
<dbReference type="InterPro" id="IPR011761">
    <property type="entry name" value="ATP-grasp"/>
</dbReference>
<dbReference type="KEGG" id="dfn:CVE23_01315"/>
<dbReference type="Gene3D" id="3.40.50.20">
    <property type="match status" value="1"/>
</dbReference>
<dbReference type="SUPFAM" id="SSF52440">
    <property type="entry name" value="PreATP-grasp domain"/>
    <property type="match status" value="1"/>
</dbReference>
<dbReference type="PROSITE" id="PS50975">
    <property type="entry name" value="ATP_GRASP"/>
    <property type="match status" value="1"/>
</dbReference>
<feature type="domain" description="ATP-grasp" evidence="19">
    <location>
        <begin position="109"/>
        <end position="316"/>
    </location>
</feature>
<evidence type="ECO:0000313" key="20">
    <source>
        <dbReference type="EMBL" id="ATZ92735.1"/>
    </source>
</evidence>
<dbReference type="FunFam" id="3.90.600.10:FF:000001">
    <property type="entry name" value="Trifunctional purine biosynthetic protein adenosine-3"/>
    <property type="match status" value="1"/>
</dbReference>
<evidence type="ECO:0000259" key="19">
    <source>
        <dbReference type="PROSITE" id="PS50975"/>
    </source>
</evidence>
<comment type="cofactor">
    <cofactor evidence="2">
        <name>Mg(2+)</name>
        <dbReference type="ChEBI" id="CHEBI:18420"/>
    </cofactor>
</comment>
<evidence type="ECO:0000256" key="1">
    <source>
        <dbReference type="ARBA" id="ARBA00001936"/>
    </source>
</evidence>
<evidence type="ECO:0000256" key="18">
    <source>
        <dbReference type="PROSITE-ProRule" id="PRU00409"/>
    </source>
</evidence>
<evidence type="ECO:0000256" key="13">
    <source>
        <dbReference type="ARBA" id="ARBA00038345"/>
    </source>
</evidence>
<dbReference type="InterPro" id="IPR011054">
    <property type="entry name" value="Rudment_hybrid_motif"/>
</dbReference>
<keyword evidence="6 17" id="KW-0436">Ligase</keyword>
<comment type="catalytic activity">
    <reaction evidence="17">
        <text>5-phospho-beta-D-ribosylamine + glycine + ATP = N(1)-(5-phospho-beta-D-ribosyl)glycinamide + ADP + phosphate + H(+)</text>
        <dbReference type="Rhea" id="RHEA:17453"/>
        <dbReference type="ChEBI" id="CHEBI:15378"/>
        <dbReference type="ChEBI" id="CHEBI:30616"/>
        <dbReference type="ChEBI" id="CHEBI:43474"/>
        <dbReference type="ChEBI" id="CHEBI:57305"/>
        <dbReference type="ChEBI" id="CHEBI:58681"/>
        <dbReference type="ChEBI" id="CHEBI:143788"/>
        <dbReference type="ChEBI" id="CHEBI:456216"/>
        <dbReference type="EC" id="6.3.4.13"/>
    </reaction>
</comment>
<dbReference type="FunFam" id="3.30.1490.20:FF:000006">
    <property type="entry name" value="phosphoribosylamine--glycine ligase, chloroplastic-like"/>
    <property type="match status" value="1"/>
</dbReference>
<evidence type="ECO:0000256" key="9">
    <source>
        <dbReference type="ARBA" id="ARBA00022755"/>
    </source>
</evidence>
<dbReference type="Pfam" id="PF02844">
    <property type="entry name" value="GARS_N"/>
    <property type="match status" value="1"/>
</dbReference>
<dbReference type="GeneID" id="66562981"/>
<evidence type="ECO:0000256" key="6">
    <source>
        <dbReference type="ARBA" id="ARBA00022598"/>
    </source>
</evidence>
<dbReference type="SUPFAM" id="SSF56059">
    <property type="entry name" value="Glutathione synthetase ATP-binding domain-like"/>
    <property type="match status" value="1"/>
</dbReference>
<dbReference type="SUPFAM" id="SSF51246">
    <property type="entry name" value="Rudiment single hybrid motif"/>
    <property type="match status" value="1"/>
</dbReference>